<evidence type="ECO:0000313" key="1">
    <source>
        <dbReference type="EMBL" id="TKY92179.1"/>
    </source>
</evidence>
<protein>
    <submittedName>
        <fullName evidence="1">DNA repair protein RadB</fullName>
    </submittedName>
</protein>
<evidence type="ECO:0000313" key="2">
    <source>
        <dbReference type="Proteomes" id="UP000315423"/>
    </source>
</evidence>
<organism evidence="1 2">
    <name type="scientific">Candidatus Methanomarinus sp</name>
    <dbReference type="NCBI Taxonomy" id="3386244"/>
    <lineage>
        <taxon>Archaea</taxon>
        <taxon>Methanobacteriati</taxon>
        <taxon>Methanobacteriota</taxon>
        <taxon>Stenosarchaea group</taxon>
        <taxon>Methanomicrobia</taxon>
        <taxon>Methanosarcinales</taxon>
        <taxon>ANME-2 cluster</taxon>
        <taxon>Candidatus Methanocomedenaceae</taxon>
        <taxon>Candidatus Methanomarinus</taxon>
    </lineage>
</organism>
<dbReference type="EMBL" id="QYBA01000065">
    <property type="protein sequence ID" value="TKY92179.1"/>
    <property type="molecule type" value="Genomic_DNA"/>
</dbReference>
<dbReference type="Proteomes" id="UP000315423">
    <property type="component" value="Unassembled WGS sequence"/>
</dbReference>
<sequence length="56" mass="6327">SGDFVPLGGNLIEHISKTIIMMEWTGVNKRMATLIKHRSREEGQKKELEITGEGIF</sequence>
<comment type="caution">
    <text evidence="1">The sequence shown here is derived from an EMBL/GenBank/DDBJ whole genome shotgun (WGS) entry which is preliminary data.</text>
</comment>
<name>A0AC61SBU1_9EURY</name>
<feature type="non-terminal residue" evidence="1">
    <location>
        <position position="1"/>
    </location>
</feature>
<gene>
    <name evidence="1" type="ORF">C5S46_01960</name>
</gene>
<reference evidence="1" key="1">
    <citation type="submission" date="2018-09" db="EMBL/GenBank/DDBJ databases">
        <title>A genomic encyclopedia of anaerobic methanotrophic archaea.</title>
        <authorList>
            <person name="Skennerton C.T."/>
            <person name="Chadwick G.L."/>
            <person name="Laso-Perez R."/>
            <person name="Leu A.O."/>
            <person name="Speth D.R."/>
            <person name="Yu H."/>
            <person name="Morgan-Lang C."/>
            <person name="Hatzenpichler R."/>
            <person name="Goudeau D."/>
            <person name="Malmstrom R."/>
            <person name="Woyke T."/>
            <person name="Hallam S."/>
            <person name="Tyson G.W."/>
            <person name="Wegener G."/>
            <person name="Boetius A."/>
            <person name="Orphan V.J."/>
        </authorList>
    </citation>
    <scope>NUCLEOTIDE SEQUENCE</scope>
    <source>
        <strain evidence="1">CONS3730D10UFb2</strain>
    </source>
</reference>
<accession>A0AC61SBU1</accession>
<proteinExistence type="predicted"/>